<comment type="similarity">
    <text evidence="1 2">Belongs to the anti-sigma-factor antagonist family.</text>
</comment>
<dbReference type="EMBL" id="JAAOIW010000008">
    <property type="protein sequence ID" value="NHN32400.1"/>
    <property type="molecule type" value="Genomic_DNA"/>
</dbReference>
<dbReference type="SUPFAM" id="SSF52091">
    <property type="entry name" value="SpoIIaa-like"/>
    <property type="match status" value="1"/>
</dbReference>
<evidence type="ECO:0000256" key="2">
    <source>
        <dbReference type="RuleBase" id="RU003749"/>
    </source>
</evidence>
<proteinExistence type="inferred from homology"/>
<gene>
    <name evidence="4" type="ORF">G9U52_21395</name>
</gene>
<organism evidence="4 5">
    <name type="scientific">Paenibacillus agricola</name>
    <dbReference type="NCBI Taxonomy" id="2716264"/>
    <lineage>
        <taxon>Bacteria</taxon>
        <taxon>Bacillati</taxon>
        <taxon>Bacillota</taxon>
        <taxon>Bacilli</taxon>
        <taxon>Bacillales</taxon>
        <taxon>Paenibacillaceae</taxon>
        <taxon>Paenibacillus</taxon>
    </lineage>
</organism>
<dbReference type="PANTHER" id="PTHR33495">
    <property type="entry name" value="ANTI-SIGMA FACTOR ANTAGONIST TM_1081-RELATED-RELATED"/>
    <property type="match status" value="1"/>
</dbReference>
<dbReference type="RefSeq" id="WP_166152692.1">
    <property type="nucleotide sequence ID" value="NZ_JAAOIW010000008.1"/>
</dbReference>
<comment type="caution">
    <text evidence="4">The sequence shown here is derived from an EMBL/GenBank/DDBJ whole genome shotgun (WGS) entry which is preliminary data.</text>
</comment>
<evidence type="ECO:0000259" key="3">
    <source>
        <dbReference type="PROSITE" id="PS50801"/>
    </source>
</evidence>
<dbReference type="InterPro" id="IPR002645">
    <property type="entry name" value="STAS_dom"/>
</dbReference>
<accession>A0ABX0JFD4</accession>
<dbReference type="NCBIfam" id="TIGR00377">
    <property type="entry name" value="ant_ant_sig"/>
    <property type="match status" value="1"/>
</dbReference>
<dbReference type="InterPro" id="IPR003658">
    <property type="entry name" value="Anti-sigma_ant"/>
</dbReference>
<feature type="domain" description="STAS" evidence="3">
    <location>
        <begin position="1"/>
        <end position="110"/>
    </location>
</feature>
<evidence type="ECO:0000313" key="4">
    <source>
        <dbReference type="EMBL" id="NHN32400.1"/>
    </source>
</evidence>
<dbReference type="Proteomes" id="UP001165962">
    <property type="component" value="Unassembled WGS sequence"/>
</dbReference>
<sequence length="111" mass="12102">MVIMERTVGDIAVVAIEGRLDANTSTVLEAKFLQMVDQGSLKFIFDLSKLDYVSSAGLRILLVAAKKMKALKGKLALIQLTDNVREVFDMSGFSAIFSIYENEADAARALA</sequence>
<dbReference type="Pfam" id="PF01740">
    <property type="entry name" value="STAS"/>
    <property type="match status" value="1"/>
</dbReference>
<dbReference type="InterPro" id="IPR036513">
    <property type="entry name" value="STAS_dom_sf"/>
</dbReference>
<dbReference type="Gene3D" id="3.30.750.24">
    <property type="entry name" value="STAS domain"/>
    <property type="match status" value="1"/>
</dbReference>
<evidence type="ECO:0000256" key="1">
    <source>
        <dbReference type="ARBA" id="ARBA00009013"/>
    </source>
</evidence>
<evidence type="ECO:0000313" key="5">
    <source>
        <dbReference type="Proteomes" id="UP001165962"/>
    </source>
</evidence>
<protein>
    <recommendedName>
        <fullName evidence="2">Anti-sigma factor antagonist</fullName>
    </recommendedName>
</protein>
<dbReference type="PROSITE" id="PS50801">
    <property type="entry name" value="STAS"/>
    <property type="match status" value="1"/>
</dbReference>
<dbReference type="CDD" id="cd07043">
    <property type="entry name" value="STAS_anti-anti-sigma_factors"/>
    <property type="match status" value="1"/>
</dbReference>
<keyword evidence="5" id="KW-1185">Reference proteome</keyword>
<name>A0ABX0JFD4_9BACL</name>
<reference evidence="4" key="1">
    <citation type="submission" date="2020-03" db="EMBL/GenBank/DDBJ databases">
        <title>Draft sequencing of Paenibacilllus sp. S3N08.</title>
        <authorList>
            <person name="Kim D.-U."/>
        </authorList>
    </citation>
    <scope>NUCLEOTIDE SEQUENCE</scope>
    <source>
        <strain evidence="4">S3N08</strain>
    </source>
</reference>